<dbReference type="OrthoDB" id="68483at2759"/>
<keyword evidence="4" id="KW-0418">Kinase</keyword>
<dbReference type="InterPro" id="IPR017441">
    <property type="entry name" value="Protein_kinase_ATP_BS"/>
</dbReference>
<feature type="domain" description="Protein kinase" evidence="5">
    <location>
        <begin position="33"/>
        <end position="336"/>
    </location>
</feature>
<dbReference type="EMBL" id="MPUH01001603">
    <property type="protein sequence ID" value="OMJ66919.1"/>
    <property type="molecule type" value="Genomic_DNA"/>
</dbReference>
<evidence type="ECO:0000256" key="2">
    <source>
        <dbReference type="ARBA" id="ARBA00022840"/>
    </source>
</evidence>
<dbReference type="Proteomes" id="UP000187209">
    <property type="component" value="Unassembled WGS sequence"/>
</dbReference>
<dbReference type="InterPro" id="IPR011009">
    <property type="entry name" value="Kinase-like_dom_sf"/>
</dbReference>
<feature type="binding site" evidence="3">
    <location>
        <position position="69"/>
    </location>
    <ligand>
        <name>ATP</name>
        <dbReference type="ChEBI" id="CHEBI:30616"/>
    </ligand>
</feature>
<keyword evidence="4" id="KW-0808">Transferase</keyword>
<dbReference type="PANTHER" id="PTHR24346:SF77">
    <property type="entry name" value="SERINE THREONINE PROTEIN KINASE"/>
    <property type="match status" value="1"/>
</dbReference>
<evidence type="ECO:0000256" key="3">
    <source>
        <dbReference type="PROSITE-ProRule" id="PRU10141"/>
    </source>
</evidence>
<evidence type="ECO:0000256" key="4">
    <source>
        <dbReference type="RuleBase" id="RU000304"/>
    </source>
</evidence>
<protein>
    <recommendedName>
        <fullName evidence="5">Protein kinase domain-containing protein</fullName>
    </recommendedName>
</protein>
<dbReference type="PROSITE" id="PS50011">
    <property type="entry name" value="PROTEIN_KINASE_DOM"/>
    <property type="match status" value="1"/>
</dbReference>
<reference evidence="6 7" key="1">
    <citation type="submission" date="2016-11" db="EMBL/GenBank/DDBJ databases">
        <title>The macronuclear genome of Stentor coeruleus: a giant cell with tiny introns.</title>
        <authorList>
            <person name="Slabodnick M."/>
            <person name="Ruby J.G."/>
            <person name="Reiff S.B."/>
            <person name="Swart E.C."/>
            <person name="Gosai S."/>
            <person name="Prabakaran S."/>
            <person name="Witkowska E."/>
            <person name="Larue G.E."/>
            <person name="Fisher S."/>
            <person name="Freeman R.M."/>
            <person name="Gunawardena J."/>
            <person name="Chu W."/>
            <person name="Stover N.A."/>
            <person name="Gregory B.D."/>
            <person name="Nowacki M."/>
            <person name="Derisi J."/>
            <person name="Roy S.W."/>
            <person name="Marshall W.F."/>
            <person name="Sood P."/>
        </authorList>
    </citation>
    <scope>NUCLEOTIDE SEQUENCE [LARGE SCALE GENOMIC DNA]</scope>
    <source>
        <strain evidence="6">WM001</strain>
    </source>
</reference>
<dbReference type="Gene3D" id="1.10.510.10">
    <property type="entry name" value="Transferase(Phosphotransferase) domain 1"/>
    <property type="match status" value="1"/>
</dbReference>
<dbReference type="GO" id="GO:0005737">
    <property type="term" value="C:cytoplasm"/>
    <property type="evidence" value="ECO:0007669"/>
    <property type="project" value="TreeGrafter"/>
</dbReference>
<gene>
    <name evidence="6" type="ORF">SteCoe_36076</name>
</gene>
<name>A0A1R2AQZ9_9CILI</name>
<dbReference type="GO" id="GO:0035556">
    <property type="term" value="P:intracellular signal transduction"/>
    <property type="evidence" value="ECO:0007669"/>
    <property type="project" value="TreeGrafter"/>
</dbReference>
<dbReference type="PROSITE" id="PS00107">
    <property type="entry name" value="PROTEIN_KINASE_ATP"/>
    <property type="match status" value="1"/>
</dbReference>
<evidence type="ECO:0000313" key="7">
    <source>
        <dbReference type="Proteomes" id="UP000187209"/>
    </source>
</evidence>
<comment type="similarity">
    <text evidence="4">Belongs to the protein kinase superfamily.</text>
</comment>
<proteinExistence type="inferred from homology"/>
<dbReference type="InterPro" id="IPR000719">
    <property type="entry name" value="Prot_kinase_dom"/>
</dbReference>
<dbReference type="InterPro" id="IPR008271">
    <property type="entry name" value="Ser/Thr_kinase_AS"/>
</dbReference>
<evidence type="ECO:0000259" key="5">
    <source>
        <dbReference type="PROSITE" id="PS50011"/>
    </source>
</evidence>
<keyword evidence="1 3" id="KW-0547">Nucleotide-binding</keyword>
<keyword evidence="2 3" id="KW-0067">ATP-binding</keyword>
<dbReference type="GO" id="GO:0004674">
    <property type="term" value="F:protein serine/threonine kinase activity"/>
    <property type="evidence" value="ECO:0007669"/>
    <property type="project" value="UniProtKB-KW"/>
</dbReference>
<organism evidence="6 7">
    <name type="scientific">Stentor coeruleus</name>
    <dbReference type="NCBI Taxonomy" id="5963"/>
    <lineage>
        <taxon>Eukaryota</taxon>
        <taxon>Sar</taxon>
        <taxon>Alveolata</taxon>
        <taxon>Ciliophora</taxon>
        <taxon>Postciliodesmatophora</taxon>
        <taxon>Heterotrichea</taxon>
        <taxon>Heterotrichida</taxon>
        <taxon>Stentoridae</taxon>
        <taxon>Stentor</taxon>
    </lineage>
</organism>
<dbReference type="PROSITE" id="PS00108">
    <property type="entry name" value="PROTEIN_KINASE_ST"/>
    <property type="match status" value="1"/>
</dbReference>
<accession>A0A1R2AQZ9</accession>
<keyword evidence="4" id="KW-0723">Serine/threonine-protein kinase</keyword>
<keyword evidence="7" id="KW-1185">Reference proteome</keyword>
<comment type="caution">
    <text evidence="6">The sequence shown here is derived from an EMBL/GenBank/DDBJ whole genome shotgun (WGS) entry which is preliminary data.</text>
</comment>
<dbReference type="Pfam" id="PF00069">
    <property type="entry name" value="Pkinase"/>
    <property type="match status" value="1"/>
</dbReference>
<dbReference type="PANTHER" id="PTHR24346">
    <property type="entry name" value="MAP/MICROTUBULE AFFINITY-REGULATING KINASE"/>
    <property type="match status" value="1"/>
</dbReference>
<dbReference type="AlphaFoldDB" id="A0A1R2AQZ9"/>
<dbReference type="GO" id="GO:0005524">
    <property type="term" value="F:ATP binding"/>
    <property type="evidence" value="ECO:0007669"/>
    <property type="project" value="UniProtKB-UniRule"/>
</dbReference>
<evidence type="ECO:0000256" key="1">
    <source>
        <dbReference type="ARBA" id="ARBA00022741"/>
    </source>
</evidence>
<sequence length="339" mass="39303">MEQDFIVYETLEAELVKSNGKTVLESLEDGSSFVFIKTIGQGAFSKVKHAERQWKNENGELLKADYAVKIMHKGILKKQRCVIYNRENVMKMTNNWEKIESEIDIWRRLSNENVIRLYEIINAKNLENLYLIIEYADCGQIMKWNSNEQKYDLNTLIVSHVKSKHPEIFTRYSEREAIGKVIFKQVCEGLEFLHRKFIVHKDLKPDNILFCSEKVLFKLTDFTISEQLEGPEALCYNPPGTTPFQAPESMLSGVGFVGEKSDIWALGICIYSFMNNGQLPFWEPESEIFTQMAIQNNPVNYPNEFSENLKSILTGILNKDPVQRFSLQQILSHPWLVNN</sequence>
<dbReference type="SMART" id="SM00220">
    <property type="entry name" value="S_TKc"/>
    <property type="match status" value="1"/>
</dbReference>
<evidence type="ECO:0000313" key="6">
    <source>
        <dbReference type="EMBL" id="OMJ66919.1"/>
    </source>
</evidence>
<dbReference type="SUPFAM" id="SSF56112">
    <property type="entry name" value="Protein kinase-like (PK-like)"/>
    <property type="match status" value="1"/>
</dbReference>